<dbReference type="RefSeq" id="WP_203954113.1">
    <property type="nucleotide sequence ID" value="NZ_BOOO01000017.1"/>
</dbReference>
<accession>A0A8J3TPJ0</accession>
<keyword evidence="4" id="KW-1185">Reference proteome</keyword>
<dbReference type="PANTHER" id="PTHR47691:SF3">
    <property type="entry name" value="HTH-TYPE TRANSCRIPTIONAL REGULATOR RV0890C-RELATED"/>
    <property type="match status" value="1"/>
</dbReference>
<name>A0A8J3TPJ0_9ACTN</name>
<dbReference type="SUPFAM" id="SSF48452">
    <property type="entry name" value="TPR-like"/>
    <property type="match status" value="1"/>
</dbReference>
<feature type="region of interest" description="Disordered" evidence="1">
    <location>
        <begin position="112"/>
        <end position="138"/>
    </location>
</feature>
<dbReference type="Pfam" id="PF13424">
    <property type="entry name" value="TPR_12"/>
    <property type="match status" value="1"/>
</dbReference>
<comment type="caution">
    <text evidence="3">The sequence shown here is derived from an EMBL/GenBank/DDBJ whole genome shotgun (WGS) entry which is preliminary data.</text>
</comment>
<sequence length="752" mass="82060">MASGPFFDALRAVGEFRDGKLKGEPANRELARRAKVSPTTIGHWLAGRHFPQQFDALRNVVEGLRSEAHLRGVLDDEVANLLSVGHLHDLHEAEARQRAVLTGEKVIGAQARSILDGQSRRSRSPWPHGGLPDKDGDLVGREREIGELLSMLDPGTGGPSVALVAGMAGVGKSALVTEVAHTAVGNGWFPGGVLFVDLCGYDPDESMDGDEAVRTVLRDLDVPEPDMHPTAKARQAQYRSRLAERGGPVLVVLDGASADRQVLPLLPGPGGHRVLVTSRHTLDNPRNALRVDLDVLTTAAAVEVLGVPGAGDPEQERRLAELCGHLPLALQIVAALLRFDRSRPLADLARQLADQHQRLDTLEYHDSQVRGVRAALALSYAKLTDAQKRLLRLLAFNPRHSVGEMRRLIPVNPYVSTPAVVALAAAPHSEVRETLLALTRAHLLQHVVRDRSLEREHWRLHDLVQLFAREQDMAGDEPGEAILRLGRYFLSHESVRDIRVHALSDGGAAIHVEWVDELGDYAISGDLPADHVPPGFEWNAEHRVWVDQDGATALRKAWAIAEAKAIGDRQAEGVALAEYGVVALQEGELATAVDALQRSVKALADACDQSGVRDRALIDLAIALAAGGRWEETQMPVLAIVTSSEKTDELRDRAEAVIQETGDRHTQGAIRAGLANILRMKRRPEEAIHGLHKAAAVFREIADRHCWGYTLANLGWALHETSRHQIAEDYLRQADRILKECGGQASARVLRL</sequence>
<reference evidence="3 4" key="1">
    <citation type="submission" date="2021-01" db="EMBL/GenBank/DDBJ databases">
        <title>Whole genome shotgun sequence of Planotetraspora mira NBRC 15435.</title>
        <authorList>
            <person name="Komaki H."/>
            <person name="Tamura T."/>
        </authorList>
    </citation>
    <scope>NUCLEOTIDE SEQUENCE [LARGE SCALE GENOMIC DNA]</scope>
    <source>
        <strain evidence="3 4">NBRC 15435</strain>
    </source>
</reference>
<organism evidence="3 4">
    <name type="scientific">Planotetraspora mira</name>
    <dbReference type="NCBI Taxonomy" id="58121"/>
    <lineage>
        <taxon>Bacteria</taxon>
        <taxon>Bacillati</taxon>
        <taxon>Actinomycetota</taxon>
        <taxon>Actinomycetes</taxon>
        <taxon>Streptosporangiales</taxon>
        <taxon>Streptosporangiaceae</taxon>
        <taxon>Planotetraspora</taxon>
    </lineage>
</organism>
<dbReference type="InterPro" id="IPR027417">
    <property type="entry name" value="P-loop_NTPase"/>
</dbReference>
<dbReference type="InterPro" id="IPR011990">
    <property type="entry name" value="TPR-like_helical_dom_sf"/>
</dbReference>
<dbReference type="Gene3D" id="1.25.40.10">
    <property type="entry name" value="Tetratricopeptide repeat domain"/>
    <property type="match status" value="1"/>
</dbReference>
<dbReference type="Pfam" id="PF13191">
    <property type="entry name" value="AAA_16"/>
    <property type="match status" value="1"/>
</dbReference>
<proteinExistence type="predicted"/>
<dbReference type="Gene3D" id="3.40.50.300">
    <property type="entry name" value="P-loop containing nucleotide triphosphate hydrolases"/>
    <property type="match status" value="1"/>
</dbReference>
<evidence type="ECO:0000313" key="4">
    <source>
        <dbReference type="Proteomes" id="UP000650628"/>
    </source>
</evidence>
<dbReference type="EMBL" id="BOOO01000017">
    <property type="protein sequence ID" value="GII30148.1"/>
    <property type="molecule type" value="Genomic_DNA"/>
</dbReference>
<evidence type="ECO:0000256" key="1">
    <source>
        <dbReference type="SAM" id="MobiDB-lite"/>
    </source>
</evidence>
<dbReference type="AlphaFoldDB" id="A0A8J3TPJ0"/>
<gene>
    <name evidence="3" type="ORF">Pmi06nite_35900</name>
</gene>
<dbReference type="SUPFAM" id="SSF52540">
    <property type="entry name" value="P-loop containing nucleoside triphosphate hydrolases"/>
    <property type="match status" value="1"/>
</dbReference>
<evidence type="ECO:0000313" key="3">
    <source>
        <dbReference type="EMBL" id="GII30148.1"/>
    </source>
</evidence>
<feature type="domain" description="Orc1-like AAA ATPase" evidence="2">
    <location>
        <begin position="138"/>
        <end position="265"/>
    </location>
</feature>
<dbReference type="PRINTS" id="PR00364">
    <property type="entry name" value="DISEASERSIST"/>
</dbReference>
<dbReference type="InterPro" id="IPR041664">
    <property type="entry name" value="AAA_16"/>
</dbReference>
<dbReference type="PANTHER" id="PTHR47691">
    <property type="entry name" value="REGULATOR-RELATED"/>
    <property type="match status" value="1"/>
</dbReference>
<protein>
    <recommendedName>
        <fullName evidence="2">Orc1-like AAA ATPase domain-containing protein</fullName>
    </recommendedName>
</protein>
<dbReference type="Proteomes" id="UP000650628">
    <property type="component" value="Unassembled WGS sequence"/>
</dbReference>
<evidence type="ECO:0000259" key="2">
    <source>
        <dbReference type="Pfam" id="PF13191"/>
    </source>
</evidence>